<protein>
    <submittedName>
        <fullName evidence="1">Uncharacterized protein</fullName>
    </submittedName>
</protein>
<evidence type="ECO:0000313" key="2">
    <source>
        <dbReference type="EMBL" id="CAF1324618.1"/>
    </source>
</evidence>
<dbReference type="EMBL" id="CAJNOL010001006">
    <property type="protein sequence ID" value="CAF1263294.1"/>
    <property type="molecule type" value="Genomic_DNA"/>
</dbReference>
<reference evidence="1" key="1">
    <citation type="submission" date="2021-02" db="EMBL/GenBank/DDBJ databases">
        <authorList>
            <person name="Nowell W R."/>
        </authorList>
    </citation>
    <scope>NUCLEOTIDE SEQUENCE</scope>
</reference>
<organism evidence="1 3">
    <name type="scientific">Rotaria sordida</name>
    <dbReference type="NCBI Taxonomy" id="392033"/>
    <lineage>
        <taxon>Eukaryota</taxon>
        <taxon>Metazoa</taxon>
        <taxon>Spiralia</taxon>
        <taxon>Gnathifera</taxon>
        <taxon>Rotifera</taxon>
        <taxon>Eurotatoria</taxon>
        <taxon>Bdelloidea</taxon>
        <taxon>Philodinida</taxon>
        <taxon>Philodinidae</taxon>
        <taxon>Rotaria</taxon>
    </lineage>
</organism>
<proteinExistence type="predicted"/>
<keyword evidence="3" id="KW-1185">Reference proteome</keyword>
<dbReference type="EMBL" id="CAJNOU010002477">
    <property type="protein sequence ID" value="CAF1324618.1"/>
    <property type="molecule type" value="Genomic_DNA"/>
</dbReference>
<accession>A0A815ARI5</accession>
<sequence length="169" mass="19707">MYNQIKSQFPSNHQEIIALTGNDYKELLSETMDQITINLQIEEGFESVQDPVAIDQILNRQLQYKQVRMTQVGDQFWESLYWTPELTRPDRLPNVLNKIIEQDATDSDKFRYNYSQRDEAFKQDLKLNERLKIDDFKRHVAATGKDTRRTTDIGAHGSYESGVNFAGKV</sequence>
<dbReference type="Proteomes" id="UP000663889">
    <property type="component" value="Unassembled WGS sequence"/>
</dbReference>
<comment type="caution">
    <text evidence="1">The sequence shown here is derived from an EMBL/GenBank/DDBJ whole genome shotgun (WGS) entry which is preliminary data.</text>
</comment>
<dbReference type="Proteomes" id="UP000663870">
    <property type="component" value="Unassembled WGS sequence"/>
</dbReference>
<evidence type="ECO:0000313" key="1">
    <source>
        <dbReference type="EMBL" id="CAF1263294.1"/>
    </source>
</evidence>
<evidence type="ECO:0000313" key="3">
    <source>
        <dbReference type="Proteomes" id="UP000663870"/>
    </source>
</evidence>
<gene>
    <name evidence="1" type="ORF">JXQ802_LOCUS27595</name>
    <name evidence="2" type="ORF">SEV965_LOCUS27495</name>
</gene>
<name>A0A815ARI5_9BILA</name>
<dbReference type="AlphaFoldDB" id="A0A815ARI5"/>